<evidence type="ECO:0000313" key="2">
    <source>
        <dbReference type="Proteomes" id="UP000615446"/>
    </source>
</evidence>
<gene>
    <name evidence="1" type="ORF">RCL2_000217900</name>
</gene>
<dbReference type="EMBL" id="BLAL01000012">
    <property type="protein sequence ID" value="GES74711.1"/>
    <property type="molecule type" value="Genomic_DNA"/>
</dbReference>
<organism evidence="1 2">
    <name type="scientific">Rhizophagus clarus</name>
    <dbReference type="NCBI Taxonomy" id="94130"/>
    <lineage>
        <taxon>Eukaryota</taxon>
        <taxon>Fungi</taxon>
        <taxon>Fungi incertae sedis</taxon>
        <taxon>Mucoromycota</taxon>
        <taxon>Glomeromycotina</taxon>
        <taxon>Glomeromycetes</taxon>
        <taxon>Glomerales</taxon>
        <taxon>Glomeraceae</taxon>
        <taxon>Rhizophagus</taxon>
    </lineage>
</organism>
<dbReference type="AlphaFoldDB" id="A0A8H3KUY2"/>
<accession>A0A8H3KUY2</accession>
<name>A0A8H3KUY2_9GLOM</name>
<proteinExistence type="predicted"/>
<reference evidence="1" key="1">
    <citation type="submission" date="2019-10" db="EMBL/GenBank/DDBJ databases">
        <title>Conservation and host-specific expression of non-tandemly repeated heterogenous ribosome RNA gene in arbuscular mycorrhizal fungi.</title>
        <authorList>
            <person name="Maeda T."/>
            <person name="Kobayashi Y."/>
            <person name="Nakagawa T."/>
            <person name="Ezawa T."/>
            <person name="Yamaguchi K."/>
            <person name="Bino T."/>
            <person name="Nishimoto Y."/>
            <person name="Shigenobu S."/>
            <person name="Kawaguchi M."/>
        </authorList>
    </citation>
    <scope>NUCLEOTIDE SEQUENCE</scope>
    <source>
        <strain evidence="1">HR1</strain>
    </source>
</reference>
<evidence type="ECO:0000313" key="1">
    <source>
        <dbReference type="EMBL" id="GES74711.1"/>
    </source>
</evidence>
<dbReference type="OrthoDB" id="2316553at2759"/>
<dbReference type="Proteomes" id="UP000615446">
    <property type="component" value="Unassembled WGS sequence"/>
</dbReference>
<sequence length="79" mass="9324">MLTKSSPTNLFKFIFHCYELPALGTFKLFFDNWKEKHSNMDLKLIYNIVGFNNTLVERYISEGILVEPLGDNERTEDFE</sequence>
<protein>
    <submittedName>
        <fullName evidence="1">Uncharacterized protein</fullName>
    </submittedName>
</protein>
<comment type="caution">
    <text evidence="1">The sequence shown here is derived from an EMBL/GenBank/DDBJ whole genome shotgun (WGS) entry which is preliminary data.</text>
</comment>